<dbReference type="GO" id="GO:0000155">
    <property type="term" value="F:phosphorelay sensor kinase activity"/>
    <property type="evidence" value="ECO:0007669"/>
    <property type="project" value="InterPro"/>
</dbReference>
<dbReference type="PRINTS" id="PR00344">
    <property type="entry name" value="BCTRLSENSOR"/>
</dbReference>
<dbReference type="InterPro" id="IPR011006">
    <property type="entry name" value="CheY-like_superfamily"/>
</dbReference>
<keyword evidence="3 4" id="KW-0597">Phosphoprotein</keyword>
<dbReference type="InterPro" id="IPR005467">
    <property type="entry name" value="His_kinase_dom"/>
</dbReference>
<evidence type="ECO:0000313" key="8">
    <source>
        <dbReference type="EMBL" id="QTD49112.1"/>
    </source>
</evidence>
<proteinExistence type="predicted"/>
<dbReference type="FunFam" id="3.30.565.10:FF:000010">
    <property type="entry name" value="Sensor histidine kinase RcsC"/>
    <property type="match status" value="1"/>
</dbReference>
<dbReference type="RefSeq" id="WP_237378754.1">
    <property type="nucleotide sequence ID" value="NZ_CP071793.1"/>
</dbReference>
<dbReference type="InterPro" id="IPR003661">
    <property type="entry name" value="HisK_dim/P_dom"/>
</dbReference>
<dbReference type="InterPro" id="IPR013783">
    <property type="entry name" value="Ig-like_fold"/>
</dbReference>
<evidence type="ECO:0000313" key="9">
    <source>
        <dbReference type="Proteomes" id="UP000663929"/>
    </source>
</evidence>
<feature type="domain" description="Response regulatory" evidence="7">
    <location>
        <begin position="1125"/>
        <end position="1242"/>
    </location>
</feature>
<dbReference type="InterPro" id="IPR036890">
    <property type="entry name" value="HATPase_C_sf"/>
</dbReference>
<evidence type="ECO:0000259" key="6">
    <source>
        <dbReference type="PROSITE" id="PS50109"/>
    </source>
</evidence>
<feature type="modified residue" description="4-aspartylphosphate" evidence="4">
    <location>
        <position position="1175"/>
    </location>
</feature>
<dbReference type="SMART" id="SM00387">
    <property type="entry name" value="HATPase_c"/>
    <property type="match status" value="2"/>
</dbReference>
<evidence type="ECO:0000259" key="7">
    <source>
        <dbReference type="PROSITE" id="PS50110"/>
    </source>
</evidence>
<dbReference type="SUPFAM" id="SSF55874">
    <property type="entry name" value="ATPase domain of HSP90 chaperone/DNA topoisomerase II/histidine kinase"/>
    <property type="match status" value="2"/>
</dbReference>
<dbReference type="KEGG" id="scor:J3U87_26300"/>
<keyword evidence="5" id="KW-0175">Coiled coil</keyword>
<dbReference type="CDD" id="cd00082">
    <property type="entry name" value="HisKA"/>
    <property type="match status" value="2"/>
</dbReference>
<organism evidence="8 9">
    <name type="scientific">Sulfidibacter corallicola</name>
    <dbReference type="NCBI Taxonomy" id="2818388"/>
    <lineage>
        <taxon>Bacteria</taxon>
        <taxon>Pseudomonadati</taxon>
        <taxon>Acidobacteriota</taxon>
        <taxon>Holophagae</taxon>
        <taxon>Acanthopleuribacterales</taxon>
        <taxon>Acanthopleuribacteraceae</taxon>
        <taxon>Sulfidibacter</taxon>
    </lineage>
</organism>
<dbReference type="InterPro" id="IPR015943">
    <property type="entry name" value="WD40/YVTN_repeat-like_dom_sf"/>
</dbReference>
<dbReference type="InterPro" id="IPR003594">
    <property type="entry name" value="HATPase_dom"/>
</dbReference>
<comment type="catalytic activity">
    <reaction evidence="1">
        <text>ATP + protein L-histidine = ADP + protein N-phospho-L-histidine.</text>
        <dbReference type="EC" id="2.7.13.3"/>
    </reaction>
</comment>
<dbReference type="PANTHER" id="PTHR43547">
    <property type="entry name" value="TWO-COMPONENT HISTIDINE KINASE"/>
    <property type="match status" value="1"/>
</dbReference>
<dbReference type="Pfam" id="PF00512">
    <property type="entry name" value="HisKA"/>
    <property type="match status" value="1"/>
</dbReference>
<dbReference type="SMART" id="SM00448">
    <property type="entry name" value="REC"/>
    <property type="match status" value="1"/>
</dbReference>
<reference evidence="8" key="1">
    <citation type="submission" date="2021-03" db="EMBL/GenBank/DDBJ databases">
        <title>Acanthopleuribacteraceae sp. M133.</title>
        <authorList>
            <person name="Wang G."/>
        </authorList>
    </citation>
    <scope>NUCLEOTIDE SEQUENCE</scope>
    <source>
        <strain evidence="8">M133</strain>
    </source>
</reference>
<dbReference type="PROSITE" id="PS50109">
    <property type="entry name" value="HIS_KIN"/>
    <property type="match status" value="2"/>
</dbReference>
<dbReference type="CDD" id="cd17574">
    <property type="entry name" value="REC_OmpR"/>
    <property type="match status" value="1"/>
</dbReference>
<evidence type="ECO:0000256" key="1">
    <source>
        <dbReference type="ARBA" id="ARBA00000085"/>
    </source>
</evidence>
<keyword evidence="9" id="KW-1185">Reference proteome</keyword>
<dbReference type="InterPro" id="IPR036097">
    <property type="entry name" value="HisK_dim/P_sf"/>
</dbReference>
<dbReference type="Gene3D" id="3.30.565.10">
    <property type="entry name" value="Histidine kinase-like ATPase, C-terminal domain"/>
    <property type="match status" value="2"/>
</dbReference>
<dbReference type="SMART" id="SM00388">
    <property type="entry name" value="HisKA"/>
    <property type="match status" value="2"/>
</dbReference>
<dbReference type="EMBL" id="CP071793">
    <property type="protein sequence ID" value="QTD49112.1"/>
    <property type="molecule type" value="Genomic_DNA"/>
</dbReference>
<dbReference type="Pfam" id="PF07495">
    <property type="entry name" value="Y_Y_Y"/>
    <property type="match status" value="1"/>
</dbReference>
<evidence type="ECO:0000256" key="3">
    <source>
        <dbReference type="ARBA" id="ARBA00022553"/>
    </source>
</evidence>
<dbReference type="PANTHER" id="PTHR43547:SF2">
    <property type="entry name" value="HYBRID SIGNAL TRANSDUCTION HISTIDINE KINASE C"/>
    <property type="match status" value="1"/>
</dbReference>
<feature type="domain" description="Histidine kinase" evidence="6">
    <location>
        <begin position="867"/>
        <end position="1085"/>
    </location>
</feature>
<dbReference type="Pfam" id="PF00072">
    <property type="entry name" value="Response_reg"/>
    <property type="match status" value="1"/>
</dbReference>
<evidence type="ECO:0000256" key="5">
    <source>
        <dbReference type="SAM" id="Coils"/>
    </source>
</evidence>
<dbReference type="Gene3D" id="2.130.10.10">
    <property type="entry name" value="YVTN repeat-like/Quinoprotein amine dehydrogenase"/>
    <property type="match status" value="3"/>
</dbReference>
<dbReference type="InterPro" id="IPR004358">
    <property type="entry name" value="Sig_transdc_His_kin-like_C"/>
</dbReference>
<dbReference type="SUPFAM" id="SSF63829">
    <property type="entry name" value="Calcium-dependent phosphotriesterase"/>
    <property type="match status" value="1"/>
</dbReference>
<dbReference type="Gene3D" id="2.60.40.10">
    <property type="entry name" value="Immunoglobulins"/>
    <property type="match status" value="1"/>
</dbReference>
<accession>A0A8A4TIX9</accession>
<dbReference type="InterPro" id="IPR011123">
    <property type="entry name" value="Y_Y_Y"/>
</dbReference>
<dbReference type="EC" id="2.7.13.3" evidence="2"/>
<feature type="domain" description="Histidine kinase" evidence="6">
    <location>
        <begin position="1298"/>
        <end position="1544"/>
    </location>
</feature>
<dbReference type="Gene3D" id="3.40.50.2300">
    <property type="match status" value="1"/>
</dbReference>
<dbReference type="SUPFAM" id="SSF52172">
    <property type="entry name" value="CheY-like"/>
    <property type="match status" value="1"/>
</dbReference>
<dbReference type="InterPro" id="IPR011110">
    <property type="entry name" value="Reg_prop"/>
</dbReference>
<dbReference type="SUPFAM" id="SSF50998">
    <property type="entry name" value="Quinoprotein alcohol dehydrogenase-like"/>
    <property type="match status" value="1"/>
</dbReference>
<dbReference type="SUPFAM" id="SSF47384">
    <property type="entry name" value="Homodimeric domain of signal transducing histidine kinase"/>
    <property type="match status" value="2"/>
</dbReference>
<dbReference type="Pfam" id="PF07494">
    <property type="entry name" value="Reg_prop"/>
    <property type="match status" value="3"/>
</dbReference>
<dbReference type="Proteomes" id="UP000663929">
    <property type="component" value="Chromosome"/>
</dbReference>
<sequence length="1551" mass="175300">MTQGQSLPTGPVPHVGVSARPSQGRFASRWFPLVMGVLCLPVVAQPPQPRFRNYAQTEGLSQCSINGILQDRYGFLWVGTQDGLNRFDGYEFTVLRHRPNDPHSLTDNFITALEPRADPESHQIWVGTSNGFNLFDLDTMRFTRYLPQPDREDWLQHPWVWDLYEDPKWGLFIATSSGGLYRLDLETNRFHRYPAVRKQPHTGSYAMATAIVPLRDGRLAVCSGQGISLFDPASTETRWIPGGQGPGTLSHRWVWHGVQDARGTLWLGTETGLDRFDPITETVTPIPLFESPYPIWSLAINRLNPDELWVATEGGGLITYHTVTGKKRVWRHNRADPFSIAQDSIARLHQDRAGLLWIGTDGSGLSCYDPRHIKSFNLVRHLPGQPRSLSNDHVLCFALDRSENLWVGTGDGLNRLESDTGRFQHFNHEPKRPTSLTDGVIRSLYVDEQDTLWVGTENGLNRFERETGTFSRFSSRLEDPETLSHPRVSDMLVDGEGRFWIATENGLNTMDRETGRFTRYMTGDPRYPQFLESRIWQLAEDPDRGLWLATDNGLYRFAVDERRFTAFFPDPDRMDALSHHRVTVLHHARDGSFWIGTSGGLNRMNTESGTFRSYTTDDGMANDFINGILEDDRGHLWISTNGGISRFDPEHAKFHHFDRDDGLQGNEFNVSSFLSHPDGSFFFGGLNGYNHFFPNRIGVDQYLPAVVLTEFLLFNQPVMPAPDHGLLSKPLLAAERLELNHRHTVIGFEFAALHFAHPKRQRYRYRLQGYDVDWIETRANKRFATYTGLPAGEYVFQVRASNGDGVWNLEGTEIEVHMAPAPWRTWWAYASYAGFAALLTLSFIRRQRLMLAHERRLNRLKDDFLANTSHEFRTPLNGIIGLAESLMDGVTGELPKQTRFNLALIVHCARRLMGQVNDVLDFAKLRHERLPLHCKPLNLHTICDLVLQLYQPSLGAKPLELRNEIDPALPPVFADEDRLQQILFHLLDNAVKFTEAGHIAVGAEVQGDKISVRVSDTGVGIPRNKQERLFRSFEQLEASVTRKHRGSGLGLALTKALVERHGGTIQVDSAMGCGSTFRFTLPRSSEPAQAPSEVQQQILGRILPMDTLDDESQGPSVPQTGGDFNILIVDDEAVNRRVLINHLSLRNYHLTEAADGQSALALLNHEIRFDLVLLDIMMPQLSGYEVCKRIRRRYSPNELPIIFLTARNRISDLVEGFASGANDYLTKPISKHELLARVTMHLRLLDVHRNLEQKVTERTERLEAKNQELAAKNAEIVRTQNQLIMKEKMASMGTLTGGLAHEIKNPLNFINNFSDLTLELLQEMDTFLNENRDPIPEEVLDRFLELLNDLDRCCERTRYHGRKLEQVIEKMLTLTGGKSAERQDVEINRLVDQYTALAYHRFKVKNDTIQIHFLLDLDPNAGSIVAVPQNLSRAIINVVTNAVEAILSRPESESHIEGTIWVRTSAHSEEVTIEIEDNGPGLADTVANQVFTPFFTTKPTGGEHLGLGLTLTYDVVVQEHAGRMSLARGSEGGCLVVMTLPRGKVEEASPK</sequence>
<feature type="coiled-coil region" evidence="5">
    <location>
        <begin position="1248"/>
        <end position="1282"/>
    </location>
</feature>
<dbReference type="InterPro" id="IPR001789">
    <property type="entry name" value="Sig_transdc_resp-reg_receiver"/>
</dbReference>
<protein>
    <recommendedName>
        <fullName evidence="2">histidine kinase</fullName>
        <ecNumber evidence="2">2.7.13.3</ecNumber>
    </recommendedName>
</protein>
<dbReference type="CDD" id="cd16922">
    <property type="entry name" value="HATPase_EvgS-ArcB-TorS-like"/>
    <property type="match status" value="1"/>
</dbReference>
<gene>
    <name evidence="8" type="ORF">J3U87_26300</name>
</gene>
<dbReference type="Pfam" id="PF02518">
    <property type="entry name" value="HATPase_c"/>
    <property type="match status" value="2"/>
</dbReference>
<dbReference type="PROSITE" id="PS50110">
    <property type="entry name" value="RESPONSE_REGULATORY"/>
    <property type="match status" value="1"/>
</dbReference>
<name>A0A8A4TIX9_SULCO</name>
<evidence type="ECO:0000256" key="4">
    <source>
        <dbReference type="PROSITE-ProRule" id="PRU00169"/>
    </source>
</evidence>
<dbReference type="InterPro" id="IPR011047">
    <property type="entry name" value="Quinoprotein_ADH-like_sf"/>
</dbReference>
<dbReference type="Gene3D" id="1.10.287.130">
    <property type="match status" value="2"/>
</dbReference>
<evidence type="ECO:0000256" key="2">
    <source>
        <dbReference type="ARBA" id="ARBA00012438"/>
    </source>
</evidence>